<organism evidence="1 2">
    <name type="scientific">Rhodopseudomonas pseudopalustris</name>
    <dbReference type="NCBI Taxonomy" id="1513892"/>
    <lineage>
        <taxon>Bacteria</taxon>
        <taxon>Pseudomonadati</taxon>
        <taxon>Pseudomonadota</taxon>
        <taxon>Alphaproteobacteria</taxon>
        <taxon>Hyphomicrobiales</taxon>
        <taxon>Nitrobacteraceae</taxon>
        <taxon>Rhodopseudomonas</taxon>
    </lineage>
</organism>
<dbReference type="Proteomes" id="UP000199615">
    <property type="component" value="Unassembled WGS sequence"/>
</dbReference>
<protein>
    <submittedName>
        <fullName evidence="1">Uncharacterized protein</fullName>
    </submittedName>
</protein>
<dbReference type="EMBL" id="FODT01000010">
    <property type="protein sequence ID" value="SEP19988.1"/>
    <property type="molecule type" value="Genomic_DNA"/>
</dbReference>
<sequence>MKGQPTIHMPVEAFIGGNGDVVLLQEITQPDGETFIRIMVDPKNCAALCAAITAAAREGAEAHD</sequence>
<reference evidence="2" key="1">
    <citation type="submission" date="2016-10" db="EMBL/GenBank/DDBJ databases">
        <authorList>
            <person name="Varghese N."/>
            <person name="Submissions S."/>
        </authorList>
    </citation>
    <scope>NUCLEOTIDE SEQUENCE [LARGE SCALE GENOMIC DNA]</scope>
    <source>
        <strain evidence="2">DSM 123</strain>
    </source>
</reference>
<evidence type="ECO:0000313" key="2">
    <source>
        <dbReference type="Proteomes" id="UP000199615"/>
    </source>
</evidence>
<dbReference type="AlphaFoldDB" id="A0A1H8VYJ1"/>
<dbReference type="RefSeq" id="WP_092685626.1">
    <property type="nucleotide sequence ID" value="NZ_FODT01000010.1"/>
</dbReference>
<gene>
    <name evidence="1" type="ORF">SAMN05444123_11014</name>
</gene>
<proteinExistence type="predicted"/>
<keyword evidence="2" id="KW-1185">Reference proteome</keyword>
<name>A0A1H8VYJ1_9BRAD</name>
<accession>A0A1H8VYJ1</accession>
<evidence type="ECO:0000313" key="1">
    <source>
        <dbReference type="EMBL" id="SEP19988.1"/>
    </source>
</evidence>